<keyword evidence="1" id="KW-0805">Transcription regulation</keyword>
<feature type="domain" description="HTH crp-type" evidence="4">
    <location>
        <begin position="141"/>
        <end position="207"/>
    </location>
</feature>
<dbReference type="GO" id="GO:0005829">
    <property type="term" value="C:cytosol"/>
    <property type="evidence" value="ECO:0007669"/>
    <property type="project" value="TreeGrafter"/>
</dbReference>
<protein>
    <recommendedName>
        <fullName evidence="4">HTH crp-type domain-containing protein</fullName>
    </recommendedName>
</protein>
<evidence type="ECO:0000313" key="6">
    <source>
        <dbReference type="Proteomes" id="UP001317532"/>
    </source>
</evidence>
<sequence>MASGNRFLDALPTADAAALTATATTIELALGVNVAQRDEALTTVYFPLTGAISEIEEQDDGGAAEVTVTGPEGFSPLEAALGAPREQRRRLVQVPTHALAVSAGHLAETVRESPAMQALVNRYTIAMLRSAGISVACNARHAAPARLARWLLRMHDRVGSDRFRLTHEATALMLAVRRPTVTLAVNELVAAGAIESERGGVRILDRAKLETITCSCYAEARNVTEGVYPSP</sequence>
<dbReference type="Pfam" id="PF13545">
    <property type="entry name" value="HTH_Crp_2"/>
    <property type="match status" value="1"/>
</dbReference>
<dbReference type="SUPFAM" id="SSF51206">
    <property type="entry name" value="cAMP-binding domain-like"/>
    <property type="match status" value="1"/>
</dbReference>
<dbReference type="PANTHER" id="PTHR24567:SF74">
    <property type="entry name" value="HTH-TYPE TRANSCRIPTIONAL REGULATOR ARCR"/>
    <property type="match status" value="1"/>
</dbReference>
<evidence type="ECO:0000256" key="3">
    <source>
        <dbReference type="ARBA" id="ARBA00023163"/>
    </source>
</evidence>
<accession>A0AAN1XSQ5</accession>
<evidence type="ECO:0000256" key="2">
    <source>
        <dbReference type="ARBA" id="ARBA00023125"/>
    </source>
</evidence>
<keyword evidence="3" id="KW-0804">Transcription</keyword>
<keyword evidence="6" id="KW-1185">Reference proteome</keyword>
<dbReference type="SUPFAM" id="SSF46785">
    <property type="entry name" value="Winged helix' DNA-binding domain"/>
    <property type="match status" value="1"/>
</dbReference>
<keyword evidence="2" id="KW-0238">DNA-binding</keyword>
<dbReference type="GO" id="GO:0003677">
    <property type="term" value="F:DNA binding"/>
    <property type="evidence" value="ECO:0007669"/>
    <property type="project" value="UniProtKB-KW"/>
</dbReference>
<name>A0AAN1XSQ5_UNVUL</name>
<dbReference type="PROSITE" id="PS51063">
    <property type="entry name" value="HTH_CRP_2"/>
    <property type="match status" value="1"/>
</dbReference>
<gene>
    <name evidence="5" type="ORF">WPS_03640</name>
</gene>
<evidence type="ECO:0000259" key="4">
    <source>
        <dbReference type="PROSITE" id="PS51063"/>
    </source>
</evidence>
<dbReference type="Proteomes" id="UP001317532">
    <property type="component" value="Chromosome"/>
</dbReference>
<dbReference type="InterPro" id="IPR014710">
    <property type="entry name" value="RmlC-like_jellyroll"/>
</dbReference>
<evidence type="ECO:0000256" key="1">
    <source>
        <dbReference type="ARBA" id="ARBA00023015"/>
    </source>
</evidence>
<dbReference type="AlphaFoldDB" id="A0AAN1XSQ5"/>
<dbReference type="InterPro" id="IPR012318">
    <property type="entry name" value="HTH_CRP"/>
</dbReference>
<proteinExistence type="predicted"/>
<dbReference type="InterPro" id="IPR050397">
    <property type="entry name" value="Env_Response_Regulators"/>
</dbReference>
<organism evidence="5 6">
    <name type="scientific">Vulcanimicrobium alpinum</name>
    <dbReference type="NCBI Taxonomy" id="3016050"/>
    <lineage>
        <taxon>Bacteria</taxon>
        <taxon>Bacillati</taxon>
        <taxon>Vulcanimicrobiota</taxon>
        <taxon>Vulcanimicrobiia</taxon>
        <taxon>Vulcanimicrobiales</taxon>
        <taxon>Vulcanimicrobiaceae</taxon>
        <taxon>Vulcanimicrobium</taxon>
    </lineage>
</organism>
<dbReference type="GO" id="GO:0003700">
    <property type="term" value="F:DNA-binding transcription factor activity"/>
    <property type="evidence" value="ECO:0007669"/>
    <property type="project" value="TreeGrafter"/>
</dbReference>
<dbReference type="KEGG" id="vab:WPS_03640"/>
<dbReference type="EMBL" id="AP025523">
    <property type="protein sequence ID" value="BDE05088.1"/>
    <property type="molecule type" value="Genomic_DNA"/>
</dbReference>
<dbReference type="Gene3D" id="2.60.120.10">
    <property type="entry name" value="Jelly Rolls"/>
    <property type="match status" value="1"/>
</dbReference>
<dbReference type="InterPro" id="IPR036390">
    <property type="entry name" value="WH_DNA-bd_sf"/>
</dbReference>
<dbReference type="InterPro" id="IPR018490">
    <property type="entry name" value="cNMP-bd_dom_sf"/>
</dbReference>
<reference evidence="5 6" key="1">
    <citation type="journal article" date="2022" name="ISME Commun">
        <title>Vulcanimicrobium alpinus gen. nov. sp. nov., the first cultivated representative of the candidate phylum 'Eremiobacterota', is a metabolically versatile aerobic anoxygenic phototroph.</title>
        <authorList>
            <person name="Yabe S."/>
            <person name="Muto K."/>
            <person name="Abe K."/>
            <person name="Yokota A."/>
            <person name="Staudigel H."/>
            <person name="Tebo B.M."/>
        </authorList>
    </citation>
    <scope>NUCLEOTIDE SEQUENCE [LARGE SCALE GENOMIC DNA]</scope>
    <source>
        <strain evidence="5 6">WC8-2</strain>
    </source>
</reference>
<dbReference type="PANTHER" id="PTHR24567">
    <property type="entry name" value="CRP FAMILY TRANSCRIPTIONAL REGULATORY PROTEIN"/>
    <property type="match status" value="1"/>
</dbReference>
<evidence type="ECO:0000313" key="5">
    <source>
        <dbReference type="EMBL" id="BDE05088.1"/>
    </source>
</evidence>